<dbReference type="AlphaFoldDB" id="A0A166LIX3"/>
<feature type="transmembrane region" description="Helical" evidence="1">
    <location>
        <begin position="131"/>
        <end position="150"/>
    </location>
</feature>
<name>A0A166LIX3_9AGAM</name>
<feature type="transmembrane region" description="Helical" evidence="1">
    <location>
        <begin position="39"/>
        <end position="57"/>
    </location>
</feature>
<keyword evidence="1" id="KW-0472">Membrane</keyword>
<feature type="transmembrane region" description="Helical" evidence="1">
    <location>
        <begin position="78"/>
        <end position="100"/>
    </location>
</feature>
<gene>
    <name evidence="2" type="ORF">FIBSPDRAFT_1043159</name>
</gene>
<dbReference type="OrthoDB" id="5427664at2759"/>
<evidence type="ECO:0000256" key="1">
    <source>
        <dbReference type="SAM" id="Phobius"/>
    </source>
</evidence>
<proteinExistence type="predicted"/>
<protein>
    <submittedName>
        <fullName evidence="2">Uncharacterized protein</fullName>
    </submittedName>
</protein>
<evidence type="ECO:0000313" key="2">
    <source>
        <dbReference type="EMBL" id="KZP23005.1"/>
    </source>
</evidence>
<keyword evidence="1" id="KW-1133">Transmembrane helix</keyword>
<dbReference type="EMBL" id="KV417535">
    <property type="protein sequence ID" value="KZP23005.1"/>
    <property type="molecule type" value="Genomic_DNA"/>
</dbReference>
<organism evidence="2">
    <name type="scientific">Athelia psychrophila</name>
    <dbReference type="NCBI Taxonomy" id="1759441"/>
    <lineage>
        <taxon>Eukaryota</taxon>
        <taxon>Fungi</taxon>
        <taxon>Dikarya</taxon>
        <taxon>Basidiomycota</taxon>
        <taxon>Agaricomycotina</taxon>
        <taxon>Agaricomycetes</taxon>
        <taxon>Agaricomycetidae</taxon>
        <taxon>Atheliales</taxon>
        <taxon>Atheliaceae</taxon>
        <taxon>Athelia</taxon>
    </lineage>
</organism>
<feature type="transmembrane region" description="Helical" evidence="1">
    <location>
        <begin position="260"/>
        <end position="282"/>
    </location>
</feature>
<sequence length="294" mass="32476">MNTDVGGVGVRVSFYLQALFIGFQAARSGSKEDIRGAEYNLIVTNIAMAVTALFLGLKPNPDISFHEQRPGRLVPSQPLLGGQYLPASIVVFAFALAVLITAPRFGSHPECNHHAWLVLLRPIKVFNTGRIVGGVGCGIVIFLYIGMVVLGKYKEAKMEKEPAVEVPPNAATSQPDKDMPIRKPILDPDVEKTVLDALAEHRDKGKGHTWKRDVDYPLTGYLLIILVMWALAVMNTELLIVWNKFAQSDDPQSIWQFGQILPLLLIIVPFVGMIEIFMAHGLREVAKKEKSKVV</sequence>
<accession>A0A166LIX3</accession>
<feature type="transmembrane region" description="Helical" evidence="1">
    <location>
        <begin position="218"/>
        <end position="240"/>
    </location>
</feature>
<keyword evidence="1" id="KW-0812">Transmembrane</keyword>
<reference evidence="2" key="1">
    <citation type="journal article" date="2016" name="Mol. Biol. Evol.">
        <title>Comparative Genomics of Early-Diverging Mushroom-Forming Fungi Provides Insights into the Origins of Lignocellulose Decay Capabilities.</title>
        <authorList>
            <person name="Nagy L.G."/>
            <person name="Riley R."/>
            <person name="Tritt A."/>
            <person name="Adam C."/>
            <person name="Daum C."/>
            <person name="Floudas D."/>
            <person name="Sun H."/>
            <person name="Yadav J.S."/>
            <person name="Pangilinan J."/>
            <person name="Larsson K.H."/>
            <person name="Matsuura K."/>
            <person name="Barry K."/>
            <person name="Labutti K."/>
            <person name="Kuo R."/>
            <person name="Ohm R.A."/>
            <person name="Bhattacharya S.S."/>
            <person name="Shirouzu T."/>
            <person name="Yoshinaga Y."/>
            <person name="Martin F.M."/>
            <person name="Grigoriev I.V."/>
            <person name="Hibbett D.S."/>
        </authorList>
    </citation>
    <scope>NUCLEOTIDE SEQUENCE [LARGE SCALE GENOMIC DNA]</scope>
    <source>
        <strain evidence="2">CBS 109695</strain>
    </source>
</reference>